<keyword evidence="1 3" id="KW-0238">DNA-binding</keyword>
<feature type="domain" description="Response regulatory" evidence="4">
    <location>
        <begin position="12"/>
        <end position="125"/>
    </location>
</feature>
<protein>
    <submittedName>
        <fullName evidence="6">Response regulator transcription factor</fullName>
    </submittedName>
</protein>
<evidence type="ECO:0000256" key="1">
    <source>
        <dbReference type="ARBA" id="ARBA00023125"/>
    </source>
</evidence>
<dbReference type="PANTHER" id="PTHR48111:SF50">
    <property type="entry name" value="KDP OPERON TRANSCRIPTIONAL REGULATORY PROTEIN KDPE"/>
    <property type="match status" value="1"/>
</dbReference>
<organism evidence="6 7">
    <name type="scientific">Falsiroseomonas oleicola</name>
    <dbReference type="NCBI Taxonomy" id="2801474"/>
    <lineage>
        <taxon>Bacteria</taxon>
        <taxon>Pseudomonadati</taxon>
        <taxon>Pseudomonadota</taxon>
        <taxon>Alphaproteobacteria</taxon>
        <taxon>Acetobacterales</taxon>
        <taxon>Roseomonadaceae</taxon>
        <taxon>Falsiroseomonas</taxon>
    </lineage>
</organism>
<evidence type="ECO:0000256" key="2">
    <source>
        <dbReference type="PROSITE-ProRule" id="PRU00169"/>
    </source>
</evidence>
<feature type="DNA-binding region" description="OmpR/PhoB-type" evidence="3">
    <location>
        <begin position="136"/>
        <end position="234"/>
    </location>
</feature>
<dbReference type="PROSITE" id="PS50110">
    <property type="entry name" value="RESPONSE_REGULATORY"/>
    <property type="match status" value="1"/>
</dbReference>
<keyword evidence="2" id="KW-0597">Phosphoprotein</keyword>
<keyword evidence="7" id="KW-1185">Reference proteome</keyword>
<feature type="modified residue" description="4-aspartylphosphate" evidence="2">
    <location>
        <position position="61"/>
    </location>
</feature>
<dbReference type="CDD" id="cd17620">
    <property type="entry name" value="REC_OmpR_KdpE-like"/>
    <property type="match status" value="1"/>
</dbReference>
<gene>
    <name evidence="6" type="ORF">JJQ90_11255</name>
</gene>
<dbReference type="InterPro" id="IPR039420">
    <property type="entry name" value="WalR-like"/>
</dbReference>
<dbReference type="CDD" id="cd00383">
    <property type="entry name" value="trans_reg_C"/>
    <property type="match status" value="1"/>
</dbReference>
<evidence type="ECO:0000256" key="3">
    <source>
        <dbReference type="PROSITE-ProRule" id="PRU01091"/>
    </source>
</evidence>
<dbReference type="SMART" id="SM00862">
    <property type="entry name" value="Trans_reg_C"/>
    <property type="match status" value="1"/>
</dbReference>
<dbReference type="SMART" id="SM00448">
    <property type="entry name" value="REC"/>
    <property type="match status" value="1"/>
</dbReference>
<feature type="domain" description="OmpR/PhoB-type" evidence="5">
    <location>
        <begin position="136"/>
        <end position="234"/>
    </location>
</feature>
<comment type="caution">
    <text evidence="6">The sequence shown here is derived from an EMBL/GenBank/DDBJ whole genome shotgun (WGS) entry which is preliminary data.</text>
</comment>
<dbReference type="InterPro" id="IPR001867">
    <property type="entry name" value="OmpR/PhoB-type_DNA-bd"/>
</dbReference>
<evidence type="ECO:0000313" key="7">
    <source>
        <dbReference type="Proteomes" id="UP000689967"/>
    </source>
</evidence>
<evidence type="ECO:0000259" key="5">
    <source>
        <dbReference type="PROSITE" id="PS51755"/>
    </source>
</evidence>
<dbReference type="PROSITE" id="PS51755">
    <property type="entry name" value="OMPR_PHOB"/>
    <property type="match status" value="1"/>
</dbReference>
<dbReference type="RefSeq" id="WP_216875433.1">
    <property type="nucleotide sequence ID" value="NZ_JAERQM010000003.1"/>
</dbReference>
<reference evidence="6 7" key="1">
    <citation type="submission" date="2021-01" db="EMBL/GenBank/DDBJ databases">
        <title>Roseomonas sp. nov, a bacterium isolated from an oil production mixture in Yumen Oilfield.</title>
        <authorList>
            <person name="Wu D."/>
        </authorList>
    </citation>
    <scope>NUCLEOTIDE SEQUENCE [LARGE SCALE GENOMIC DNA]</scope>
    <source>
        <strain evidence="6 7">ROY-5-3</strain>
    </source>
</reference>
<dbReference type="PANTHER" id="PTHR48111">
    <property type="entry name" value="REGULATOR OF RPOS"/>
    <property type="match status" value="1"/>
</dbReference>
<dbReference type="EMBL" id="JAERQM010000003">
    <property type="protein sequence ID" value="MBU8544287.1"/>
    <property type="molecule type" value="Genomic_DNA"/>
</dbReference>
<name>A0ABS6H8Z9_9PROT</name>
<dbReference type="Pfam" id="PF00486">
    <property type="entry name" value="Trans_reg_C"/>
    <property type="match status" value="1"/>
</dbReference>
<sequence>MTGRDTGRDTGRILVVDDEPQIHRFLKPALEAAGLAVLRADTAAEALRLAATQAPDLILLDLGLPDMDGQEALVRLRAFSAVPVIIVSARAREAEKVQALDAGADDYVEKPFALAELLARIRAALRRVAPPGTKQETVRRFGPLEVDLARRTARLDGHDPLRLTPREWALLAALARAGDGRVVTQRHLLATVWGAAHLEDTQYLRVYVAQLRQKLGDAASLIRTEPGVGYRFGDAL</sequence>
<dbReference type="InterPro" id="IPR001789">
    <property type="entry name" value="Sig_transdc_resp-reg_receiver"/>
</dbReference>
<dbReference type="Proteomes" id="UP000689967">
    <property type="component" value="Unassembled WGS sequence"/>
</dbReference>
<evidence type="ECO:0000259" key="4">
    <source>
        <dbReference type="PROSITE" id="PS50110"/>
    </source>
</evidence>
<proteinExistence type="predicted"/>
<evidence type="ECO:0000313" key="6">
    <source>
        <dbReference type="EMBL" id="MBU8544287.1"/>
    </source>
</evidence>
<dbReference type="Pfam" id="PF00072">
    <property type="entry name" value="Response_reg"/>
    <property type="match status" value="1"/>
</dbReference>
<accession>A0ABS6H8Z9</accession>